<keyword evidence="3" id="KW-1185">Reference proteome</keyword>
<protein>
    <submittedName>
        <fullName evidence="2">Uncharacterized protein</fullName>
    </submittedName>
</protein>
<proteinExistence type="predicted"/>
<sequence length="80" mass="7652">MSGDGLILSKATPGPHAIPRQPHCPPCPVPMTTGAGQPGQPALGASLAWECVGGLGAGTGISAALEVGGADRGHLAGCEA</sequence>
<dbReference type="Proteomes" id="UP000324222">
    <property type="component" value="Unassembled WGS sequence"/>
</dbReference>
<feature type="region of interest" description="Disordered" evidence="1">
    <location>
        <begin position="1"/>
        <end position="39"/>
    </location>
</feature>
<name>A0A5B7K2L6_PORTR</name>
<reference evidence="2 3" key="1">
    <citation type="submission" date="2019-05" db="EMBL/GenBank/DDBJ databases">
        <title>Another draft genome of Portunus trituberculatus and its Hox gene families provides insights of decapod evolution.</title>
        <authorList>
            <person name="Jeong J.-H."/>
            <person name="Song I."/>
            <person name="Kim S."/>
            <person name="Choi T."/>
            <person name="Kim D."/>
            <person name="Ryu S."/>
            <person name="Kim W."/>
        </authorList>
    </citation>
    <scope>NUCLEOTIDE SEQUENCE [LARGE SCALE GENOMIC DNA]</scope>
    <source>
        <tissue evidence="2">Muscle</tissue>
    </source>
</reference>
<evidence type="ECO:0000313" key="2">
    <source>
        <dbReference type="EMBL" id="MPC98864.1"/>
    </source>
</evidence>
<evidence type="ECO:0000313" key="3">
    <source>
        <dbReference type="Proteomes" id="UP000324222"/>
    </source>
</evidence>
<evidence type="ECO:0000256" key="1">
    <source>
        <dbReference type="SAM" id="MobiDB-lite"/>
    </source>
</evidence>
<gene>
    <name evidence="2" type="ORF">E2C01_094249</name>
</gene>
<comment type="caution">
    <text evidence="2">The sequence shown here is derived from an EMBL/GenBank/DDBJ whole genome shotgun (WGS) entry which is preliminary data.</text>
</comment>
<dbReference type="AlphaFoldDB" id="A0A5B7K2L6"/>
<organism evidence="2 3">
    <name type="scientific">Portunus trituberculatus</name>
    <name type="common">Swimming crab</name>
    <name type="synonym">Neptunus trituberculatus</name>
    <dbReference type="NCBI Taxonomy" id="210409"/>
    <lineage>
        <taxon>Eukaryota</taxon>
        <taxon>Metazoa</taxon>
        <taxon>Ecdysozoa</taxon>
        <taxon>Arthropoda</taxon>
        <taxon>Crustacea</taxon>
        <taxon>Multicrustacea</taxon>
        <taxon>Malacostraca</taxon>
        <taxon>Eumalacostraca</taxon>
        <taxon>Eucarida</taxon>
        <taxon>Decapoda</taxon>
        <taxon>Pleocyemata</taxon>
        <taxon>Brachyura</taxon>
        <taxon>Eubrachyura</taxon>
        <taxon>Portunoidea</taxon>
        <taxon>Portunidae</taxon>
        <taxon>Portuninae</taxon>
        <taxon>Portunus</taxon>
    </lineage>
</organism>
<dbReference type="EMBL" id="VSRR010115927">
    <property type="protein sequence ID" value="MPC98864.1"/>
    <property type="molecule type" value="Genomic_DNA"/>
</dbReference>
<accession>A0A5B7K2L6</accession>